<comment type="similarity">
    <text evidence="7">Belongs to the organic radical-activating enzymes family.</text>
</comment>
<dbReference type="GO" id="GO:0051539">
    <property type="term" value="F:4 iron, 4 sulfur cluster binding"/>
    <property type="evidence" value="ECO:0007669"/>
    <property type="project" value="UniProtKB-KW"/>
</dbReference>
<dbReference type="PIRSF" id="PIRSF000368">
    <property type="entry name" value="NrdG"/>
    <property type="match status" value="1"/>
</dbReference>
<dbReference type="NCBIfam" id="TIGR02491">
    <property type="entry name" value="NrdG"/>
    <property type="match status" value="1"/>
</dbReference>
<dbReference type="PROSITE" id="PS51918">
    <property type="entry name" value="RADICAL_SAM"/>
    <property type="match status" value="1"/>
</dbReference>
<comment type="function">
    <text evidence="7">Activation of anaerobic ribonucleoside-triphosphate reductase under anaerobic conditions by generation of an organic free radical, using S-adenosylmethionine and reduced flavodoxin as cosubstrates to produce 5'-deoxy-adenosine.</text>
</comment>
<evidence type="ECO:0000313" key="9">
    <source>
        <dbReference type="EMBL" id="ASW42479.1"/>
    </source>
</evidence>
<dbReference type="OrthoDB" id="9782387at2"/>
<dbReference type="EC" id="1.97.1.-" evidence="7"/>
<dbReference type="SUPFAM" id="SSF102114">
    <property type="entry name" value="Radical SAM enzymes"/>
    <property type="match status" value="1"/>
</dbReference>
<dbReference type="EMBL" id="CP016786">
    <property type="protein sequence ID" value="ASW42479.1"/>
    <property type="molecule type" value="Genomic_DNA"/>
</dbReference>
<comment type="cofactor">
    <cofactor evidence="1">
        <name>[4Fe-4S] cluster</name>
        <dbReference type="ChEBI" id="CHEBI:49883"/>
    </cofactor>
</comment>
<dbReference type="InterPro" id="IPR013785">
    <property type="entry name" value="Aldolase_TIM"/>
</dbReference>
<dbReference type="InterPro" id="IPR034457">
    <property type="entry name" value="Organic_radical-activating"/>
</dbReference>
<gene>
    <name evidence="9" type="ORF">BEN51_02990</name>
</gene>
<keyword evidence="10" id="KW-1185">Reference proteome</keyword>
<organism evidence="9 10">
    <name type="scientific">Clostridium isatidis</name>
    <dbReference type="NCBI Taxonomy" id="182773"/>
    <lineage>
        <taxon>Bacteria</taxon>
        <taxon>Bacillati</taxon>
        <taxon>Bacillota</taxon>
        <taxon>Clostridia</taxon>
        <taxon>Eubacteriales</taxon>
        <taxon>Clostridiaceae</taxon>
        <taxon>Clostridium</taxon>
    </lineage>
</organism>
<keyword evidence="6" id="KW-0411">Iron-sulfur</keyword>
<evidence type="ECO:0000256" key="1">
    <source>
        <dbReference type="ARBA" id="ARBA00001966"/>
    </source>
</evidence>
<reference evidence="9 10" key="1">
    <citation type="submission" date="2016-08" db="EMBL/GenBank/DDBJ databases">
        <title>Complete Genome Sequence Of The Indigo Reducing Clostridium isatidis DSM15098.</title>
        <authorList>
            <person name="Little G.T."/>
            <person name="Minton N.P."/>
        </authorList>
    </citation>
    <scope>NUCLEOTIDE SEQUENCE [LARGE SCALE GENOMIC DNA]</scope>
    <source>
        <strain evidence="9 10">DSM 15098</strain>
    </source>
</reference>
<evidence type="ECO:0000313" key="10">
    <source>
        <dbReference type="Proteomes" id="UP000264883"/>
    </source>
</evidence>
<dbReference type="SFLD" id="SFLDF00299">
    <property type="entry name" value="anaerobic_ribonucleoside-triph"/>
    <property type="match status" value="1"/>
</dbReference>
<dbReference type="GO" id="GO:0043365">
    <property type="term" value="F:[formate-C-acetyltransferase]-activating enzyme activity"/>
    <property type="evidence" value="ECO:0007669"/>
    <property type="project" value="InterPro"/>
</dbReference>
<protein>
    <recommendedName>
        <fullName evidence="7">Anaerobic ribonucleoside-triphosphate reductase-activating protein</fullName>
        <ecNumber evidence="7">1.97.1.-</ecNumber>
    </recommendedName>
</protein>
<keyword evidence="7" id="KW-0560">Oxidoreductase</keyword>
<evidence type="ECO:0000259" key="8">
    <source>
        <dbReference type="PROSITE" id="PS51918"/>
    </source>
</evidence>
<dbReference type="Gene3D" id="3.20.20.70">
    <property type="entry name" value="Aldolase class I"/>
    <property type="match status" value="1"/>
</dbReference>
<evidence type="ECO:0000256" key="2">
    <source>
        <dbReference type="ARBA" id="ARBA00022485"/>
    </source>
</evidence>
<keyword evidence="5" id="KW-0408">Iron</keyword>
<dbReference type="SFLD" id="SFLDG01063">
    <property type="entry name" value="activating_enzymes__group_1"/>
    <property type="match status" value="1"/>
</dbReference>
<accession>A0A343JAC1</accession>
<sequence>MNYAKIRKYDVSNGPNVRTTLFVSGCTNGCIGCFNEDLQDFNYGNKWTKEIEEEFIKYTKDPNVRGVNILGGEPMDQTKDDDLYNLLKRIKNEVAKPIWIWSGYLYEEIIKDEKKRKILLQTDVLIDGRFEIDKRDISLKYRGSSNQRVIDVQKSIKEGLIIELAIKDY</sequence>
<dbReference type="RefSeq" id="WP_119864616.1">
    <property type="nucleotide sequence ID" value="NZ_CP016786.1"/>
</dbReference>
<name>A0A343JAC1_9CLOT</name>
<dbReference type="SFLD" id="SFLDS00029">
    <property type="entry name" value="Radical_SAM"/>
    <property type="match status" value="1"/>
</dbReference>
<dbReference type="KEGG" id="cia:BEN51_02990"/>
<dbReference type="InterPro" id="IPR058240">
    <property type="entry name" value="rSAM_sf"/>
</dbReference>
<dbReference type="PANTHER" id="PTHR30352:SF2">
    <property type="entry name" value="ANAEROBIC RIBONUCLEOSIDE-TRIPHOSPHATE REDUCTASE-ACTIVATING PROTEIN"/>
    <property type="match status" value="1"/>
</dbReference>
<dbReference type="Proteomes" id="UP000264883">
    <property type="component" value="Chromosome"/>
</dbReference>
<dbReference type="SFLD" id="SFLDG01066">
    <property type="entry name" value="organic_radical-activating_enz"/>
    <property type="match status" value="1"/>
</dbReference>
<dbReference type="GO" id="GO:0046872">
    <property type="term" value="F:metal ion binding"/>
    <property type="evidence" value="ECO:0007669"/>
    <property type="project" value="UniProtKB-KW"/>
</dbReference>
<evidence type="ECO:0000256" key="4">
    <source>
        <dbReference type="ARBA" id="ARBA00022723"/>
    </source>
</evidence>
<dbReference type="PANTHER" id="PTHR30352">
    <property type="entry name" value="PYRUVATE FORMATE-LYASE-ACTIVATING ENZYME"/>
    <property type="match status" value="1"/>
</dbReference>
<dbReference type="AlphaFoldDB" id="A0A343JAC1"/>
<dbReference type="GO" id="GO:0004748">
    <property type="term" value="F:ribonucleoside-diphosphate reductase activity, thioredoxin disulfide as acceptor"/>
    <property type="evidence" value="ECO:0007669"/>
    <property type="project" value="TreeGrafter"/>
</dbReference>
<feature type="domain" description="Radical SAM core" evidence="8">
    <location>
        <begin position="12"/>
        <end position="169"/>
    </location>
</feature>
<keyword evidence="4" id="KW-0479">Metal-binding</keyword>
<proteinExistence type="inferred from homology"/>
<keyword evidence="3" id="KW-0949">S-adenosyl-L-methionine</keyword>
<dbReference type="InterPro" id="IPR012837">
    <property type="entry name" value="NrdG"/>
</dbReference>
<evidence type="ECO:0000256" key="6">
    <source>
        <dbReference type="ARBA" id="ARBA00023014"/>
    </source>
</evidence>
<keyword evidence="2" id="KW-0004">4Fe-4S</keyword>
<evidence type="ECO:0000256" key="7">
    <source>
        <dbReference type="PIRNR" id="PIRNR000368"/>
    </source>
</evidence>
<dbReference type="CDD" id="cd01335">
    <property type="entry name" value="Radical_SAM"/>
    <property type="match status" value="1"/>
</dbReference>
<dbReference type="InterPro" id="IPR007197">
    <property type="entry name" value="rSAM"/>
</dbReference>
<dbReference type="Pfam" id="PF13353">
    <property type="entry name" value="Fer4_12"/>
    <property type="match status" value="1"/>
</dbReference>
<evidence type="ECO:0000256" key="5">
    <source>
        <dbReference type="ARBA" id="ARBA00023004"/>
    </source>
</evidence>
<evidence type="ECO:0000256" key="3">
    <source>
        <dbReference type="ARBA" id="ARBA00022691"/>
    </source>
</evidence>